<evidence type="ECO:0000313" key="2">
    <source>
        <dbReference type="EMBL" id="OQP63666.1"/>
    </source>
</evidence>
<keyword evidence="3" id="KW-1185">Reference proteome</keyword>
<evidence type="ECO:0000256" key="1">
    <source>
        <dbReference type="SAM" id="Phobius"/>
    </source>
</evidence>
<proteinExistence type="predicted"/>
<dbReference type="AlphaFoldDB" id="A0A1V9FZJ4"/>
<dbReference type="RefSeq" id="WP_081163744.1">
    <property type="nucleotide sequence ID" value="NZ_LWBP01000100.1"/>
</dbReference>
<dbReference type="OrthoDB" id="677977at2"/>
<organism evidence="2 3">
    <name type="scientific">Niastella populi</name>
    <dbReference type="NCBI Taxonomy" id="550983"/>
    <lineage>
        <taxon>Bacteria</taxon>
        <taxon>Pseudomonadati</taxon>
        <taxon>Bacteroidota</taxon>
        <taxon>Chitinophagia</taxon>
        <taxon>Chitinophagales</taxon>
        <taxon>Chitinophagaceae</taxon>
        <taxon>Niastella</taxon>
    </lineage>
</organism>
<dbReference type="Proteomes" id="UP000192276">
    <property type="component" value="Unassembled WGS sequence"/>
</dbReference>
<accession>A0A1V9FZJ4</accession>
<keyword evidence="1" id="KW-0472">Membrane</keyword>
<feature type="transmembrane region" description="Helical" evidence="1">
    <location>
        <begin position="84"/>
        <end position="102"/>
    </location>
</feature>
<reference evidence="3" key="1">
    <citation type="submission" date="2016-04" db="EMBL/GenBank/DDBJ databases">
        <authorList>
            <person name="Chen L."/>
            <person name="Zhuang W."/>
            <person name="Wang G."/>
        </authorList>
    </citation>
    <scope>NUCLEOTIDE SEQUENCE [LARGE SCALE GENOMIC DNA]</scope>
    <source>
        <strain evidence="3">208</strain>
    </source>
</reference>
<comment type="caution">
    <text evidence="2">The sequence shown here is derived from an EMBL/GenBank/DDBJ whole genome shotgun (WGS) entry which is preliminary data.</text>
</comment>
<feature type="transmembrane region" description="Helical" evidence="1">
    <location>
        <begin position="123"/>
        <end position="140"/>
    </location>
</feature>
<protein>
    <submittedName>
        <fullName evidence="2">Uncharacterized protein</fullName>
    </submittedName>
</protein>
<keyword evidence="1" id="KW-1133">Transmembrane helix</keyword>
<gene>
    <name evidence="2" type="ORF">A4R26_16990</name>
</gene>
<evidence type="ECO:0000313" key="3">
    <source>
        <dbReference type="Proteomes" id="UP000192276"/>
    </source>
</evidence>
<name>A0A1V9FZJ4_9BACT</name>
<dbReference type="EMBL" id="LWBP01000100">
    <property type="protein sequence ID" value="OQP63666.1"/>
    <property type="molecule type" value="Genomic_DNA"/>
</dbReference>
<sequence length="150" mass="15229">MNKKIAGLLGGLAGAITTTILHEILRRNYSGAPRLDKLGEEALDKTVAKIGGNHIPAEKQYPAAMAADLVSNTLYYSAAAFKPASAVLTGTILGATAGIGAVNLPGRMGLNRSTTAATSNRKLLTIGLYTIGGIVAGLVAKRLAGNGVTA</sequence>
<keyword evidence="1" id="KW-0812">Transmembrane</keyword>